<organism evidence="2 3">
    <name type="scientific">Lepidopterella palustris CBS 459.81</name>
    <dbReference type="NCBI Taxonomy" id="1314670"/>
    <lineage>
        <taxon>Eukaryota</taxon>
        <taxon>Fungi</taxon>
        <taxon>Dikarya</taxon>
        <taxon>Ascomycota</taxon>
        <taxon>Pezizomycotina</taxon>
        <taxon>Dothideomycetes</taxon>
        <taxon>Pleosporomycetidae</taxon>
        <taxon>Mytilinidiales</taxon>
        <taxon>Argynnaceae</taxon>
        <taxon>Lepidopterella</taxon>
    </lineage>
</organism>
<name>A0A8E2EGV6_9PEZI</name>
<feature type="non-terminal residue" evidence="2">
    <location>
        <position position="1"/>
    </location>
</feature>
<reference evidence="2 3" key="1">
    <citation type="journal article" date="2016" name="Nat. Commun.">
        <title>Ectomycorrhizal ecology is imprinted in the genome of the dominant symbiotic fungus Cenococcum geophilum.</title>
        <authorList>
            <consortium name="DOE Joint Genome Institute"/>
            <person name="Peter M."/>
            <person name="Kohler A."/>
            <person name="Ohm R.A."/>
            <person name="Kuo A."/>
            <person name="Krutzmann J."/>
            <person name="Morin E."/>
            <person name="Arend M."/>
            <person name="Barry K.W."/>
            <person name="Binder M."/>
            <person name="Choi C."/>
            <person name="Clum A."/>
            <person name="Copeland A."/>
            <person name="Grisel N."/>
            <person name="Haridas S."/>
            <person name="Kipfer T."/>
            <person name="LaButti K."/>
            <person name="Lindquist E."/>
            <person name="Lipzen A."/>
            <person name="Maire R."/>
            <person name="Meier B."/>
            <person name="Mihaltcheva S."/>
            <person name="Molinier V."/>
            <person name="Murat C."/>
            <person name="Poggeler S."/>
            <person name="Quandt C.A."/>
            <person name="Sperisen C."/>
            <person name="Tritt A."/>
            <person name="Tisserant E."/>
            <person name="Crous P.W."/>
            <person name="Henrissat B."/>
            <person name="Nehls U."/>
            <person name="Egli S."/>
            <person name="Spatafora J.W."/>
            <person name="Grigoriev I.V."/>
            <person name="Martin F.M."/>
        </authorList>
    </citation>
    <scope>NUCLEOTIDE SEQUENCE [LARGE SCALE GENOMIC DNA]</scope>
    <source>
        <strain evidence="2 3">CBS 459.81</strain>
    </source>
</reference>
<gene>
    <name evidence="2" type="ORF">K432DRAFT_257512</name>
</gene>
<evidence type="ECO:0000313" key="3">
    <source>
        <dbReference type="Proteomes" id="UP000250266"/>
    </source>
</evidence>
<feature type="domain" description="Heterokaryon incompatibility" evidence="1">
    <location>
        <begin position="2"/>
        <end position="107"/>
    </location>
</feature>
<evidence type="ECO:0000313" key="2">
    <source>
        <dbReference type="EMBL" id="OCK83770.1"/>
    </source>
</evidence>
<protein>
    <submittedName>
        <fullName evidence="2">HET-domain-containing protein</fullName>
    </submittedName>
</protein>
<dbReference type="EMBL" id="KV744853">
    <property type="protein sequence ID" value="OCK83770.1"/>
    <property type="molecule type" value="Genomic_DNA"/>
</dbReference>
<dbReference type="PANTHER" id="PTHR33112">
    <property type="entry name" value="DOMAIN PROTEIN, PUTATIVE-RELATED"/>
    <property type="match status" value="1"/>
</dbReference>
<dbReference type="Proteomes" id="UP000250266">
    <property type="component" value="Unassembled WGS sequence"/>
</dbReference>
<dbReference type="OrthoDB" id="2958217at2759"/>
<keyword evidence="3" id="KW-1185">Reference proteome</keyword>
<dbReference type="PANTHER" id="PTHR33112:SF10">
    <property type="entry name" value="TOL"/>
    <property type="match status" value="1"/>
</dbReference>
<proteinExistence type="predicted"/>
<dbReference type="AlphaFoldDB" id="A0A8E2EGV6"/>
<accession>A0A8E2EGV6</accession>
<sequence length="230" mass="26806">RYVTLSHCWGPPTKRPLRTTTSNISQHLQEIPWHALPPTFQDAITLCAEVGIQYLWIDSLCIVQDDVADWAEESVKMGRIYEEAHFTIAASSASDSSQAHSVFAYIEPELEKDLSGAPLNDRAWVMQEYYLSRRTVHFTQNGLIWTCKDQMVPTRRYITSEFGDFWVKAFEHDWSALVSSYSKRQMTYKSDKLVALQGLEELFRERDNKTYCYGLWLEDLPQDLLWYSND</sequence>
<dbReference type="Pfam" id="PF06985">
    <property type="entry name" value="HET"/>
    <property type="match status" value="1"/>
</dbReference>
<feature type="non-terminal residue" evidence="2">
    <location>
        <position position="230"/>
    </location>
</feature>
<evidence type="ECO:0000259" key="1">
    <source>
        <dbReference type="Pfam" id="PF06985"/>
    </source>
</evidence>
<dbReference type="InterPro" id="IPR010730">
    <property type="entry name" value="HET"/>
</dbReference>